<comment type="subcellular location">
    <subcellularLocation>
        <location evidence="2">Golgi apparatus membrane</location>
        <topology evidence="2">Single-pass type II membrane protein</topology>
    </subcellularLocation>
</comment>
<evidence type="ECO:0000256" key="10">
    <source>
        <dbReference type="ARBA" id="ARBA00022989"/>
    </source>
</evidence>
<dbReference type="InterPro" id="IPR050749">
    <property type="entry name" value="Glycosyl_Hydrolase_47"/>
</dbReference>
<accession>A0AAD7YSH6</accession>
<dbReference type="EC" id="3.2.1.-" evidence="21"/>
<evidence type="ECO:0000256" key="2">
    <source>
        <dbReference type="ARBA" id="ARBA00004323"/>
    </source>
</evidence>
<evidence type="ECO:0000256" key="17">
    <source>
        <dbReference type="ARBA" id="ARBA00048605"/>
    </source>
</evidence>
<keyword evidence="5 23" id="KW-0812">Transmembrane</keyword>
<feature type="binding site" evidence="19">
    <location>
        <position position="637"/>
    </location>
    <ligand>
        <name>Ca(2+)</name>
        <dbReference type="ChEBI" id="CHEBI:29108"/>
    </ligand>
</feature>
<dbReference type="PANTHER" id="PTHR11742:SF6">
    <property type="entry name" value="MANNOSYL-OLIGOSACCHARIDE ALPHA-1,2-MANNOSIDASE IA-RELATED"/>
    <property type="match status" value="1"/>
</dbReference>
<dbReference type="InterPro" id="IPR012341">
    <property type="entry name" value="6hp_glycosidase-like_sf"/>
</dbReference>
<comment type="caution">
    <text evidence="24">The sequence shown here is derived from an EMBL/GenBank/DDBJ whole genome shotgun (WGS) entry which is preliminary data.</text>
</comment>
<dbReference type="SUPFAM" id="SSF48225">
    <property type="entry name" value="Seven-hairpin glycosidases"/>
    <property type="match status" value="1"/>
</dbReference>
<dbReference type="GO" id="GO:0005783">
    <property type="term" value="C:endoplasmic reticulum"/>
    <property type="evidence" value="ECO:0007669"/>
    <property type="project" value="TreeGrafter"/>
</dbReference>
<comment type="catalytic activity">
    <reaction evidence="16">
        <text>N(4)-(alpha-D-Man-(1-&gt;2)-alpha-D-Man-(1-&gt;2)-alpha-D-Man-(1-&gt;3)-[alpha-D-Man-(1-&gt;3)-[alpha-D-Man-(1-&gt;2)-alpha-D-Man-(1-&gt;6)]-alpha-D-Man-(1-&gt;6)]-beta-D-Man-(1-&gt;4)-beta-D-GlcNAc-(1-&gt;4)-beta-D-GlcNAc)-L-asparaginyl-[protein] (N-glucan mannose isomer 8A1,2,3B1,3) + 3 H2O = N(4)-(alpha-D-Man-(1-&gt;3)-[alpha-D-Man-(1-&gt;3)-[alpha-D-Man-(1-&gt;6)]-alpha-D-Man-(1-&gt;6)]-beta-D-Man-(1-&gt;4)-beta-D-GlcNAc-(1-&gt;4)-beta-D-GlcNAc)-L-asparaginyl-[protein] (N-glucan mannose isomer 5A1,2) + 3 beta-D-mannose</text>
        <dbReference type="Rhea" id="RHEA:56028"/>
        <dbReference type="Rhea" id="RHEA-COMP:14358"/>
        <dbReference type="Rhea" id="RHEA-COMP:14367"/>
        <dbReference type="ChEBI" id="CHEBI:15377"/>
        <dbReference type="ChEBI" id="CHEBI:28563"/>
        <dbReference type="ChEBI" id="CHEBI:59087"/>
        <dbReference type="ChEBI" id="CHEBI:60628"/>
        <dbReference type="EC" id="3.2.1.113"/>
    </reaction>
</comment>
<keyword evidence="13 20" id="KW-1015">Disulfide bond</keyword>
<evidence type="ECO:0000256" key="19">
    <source>
        <dbReference type="PIRSR" id="PIRSR601382-2"/>
    </source>
</evidence>
<evidence type="ECO:0000256" key="9">
    <source>
        <dbReference type="ARBA" id="ARBA00022968"/>
    </source>
</evidence>
<keyword evidence="9" id="KW-0735">Signal-anchor</keyword>
<dbReference type="EMBL" id="JARGEI010000008">
    <property type="protein sequence ID" value="KAJ8727422.1"/>
    <property type="molecule type" value="Genomic_DNA"/>
</dbReference>
<dbReference type="GO" id="GO:0005975">
    <property type="term" value="P:carbohydrate metabolic process"/>
    <property type="evidence" value="ECO:0007669"/>
    <property type="project" value="InterPro"/>
</dbReference>
<keyword evidence="25" id="KW-1185">Reference proteome</keyword>
<evidence type="ECO:0000256" key="4">
    <source>
        <dbReference type="ARBA" id="ARBA00007658"/>
    </source>
</evidence>
<evidence type="ECO:0000256" key="21">
    <source>
        <dbReference type="RuleBase" id="RU361193"/>
    </source>
</evidence>
<dbReference type="InterPro" id="IPR001382">
    <property type="entry name" value="Glyco_hydro_47"/>
</dbReference>
<keyword evidence="10 23" id="KW-1133">Transmembrane helix</keyword>
<evidence type="ECO:0000256" key="12">
    <source>
        <dbReference type="ARBA" id="ARBA00023136"/>
    </source>
</evidence>
<feature type="active site" description="Proton donor" evidence="18">
    <location>
        <position position="284"/>
    </location>
</feature>
<reference evidence="24" key="1">
    <citation type="submission" date="2023-03" db="EMBL/GenBank/DDBJ databases">
        <title>Chromosome-level genomes of two armyworms, Mythimna separata and Mythimna loreyi, provide insights into the biosynthesis and reception of sex pheromones.</title>
        <authorList>
            <person name="Zhao H."/>
        </authorList>
    </citation>
    <scope>NUCLEOTIDE SEQUENCE</scope>
    <source>
        <strain evidence="24">BeijingLab</strain>
        <tissue evidence="24">Pupa</tissue>
    </source>
</reference>
<dbReference type="Gene3D" id="1.50.10.10">
    <property type="match status" value="1"/>
</dbReference>
<keyword evidence="11" id="KW-0333">Golgi apparatus</keyword>
<feature type="active site" evidence="18">
    <location>
        <position position="416"/>
    </location>
</feature>
<dbReference type="GO" id="GO:0006491">
    <property type="term" value="P:N-glycan processing"/>
    <property type="evidence" value="ECO:0007669"/>
    <property type="project" value="UniProtKB-ARBA"/>
</dbReference>
<evidence type="ECO:0000256" key="16">
    <source>
        <dbReference type="ARBA" id="ARBA00047669"/>
    </source>
</evidence>
<gene>
    <name evidence="24" type="ORF">PYW07_001541</name>
</gene>
<evidence type="ECO:0000256" key="22">
    <source>
        <dbReference type="SAM" id="MobiDB-lite"/>
    </source>
</evidence>
<dbReference type="FunFam" id="1.50.10.10:FF:000017">
    <property type="entry name" value="alpha-1,2-Mannosidase"/>
    <property type="match status" value="1"/>
</dbReference>
<proteinExistence type="inferred from homology"/>
<dbReference type="GO" id="GO:0004571">
    <property type="term" value="F:mannosyl-oligosaccharide 1,2-alpha-mannosidase activity"/>
    <property type="evidence" value="ECO:0007669"/>
    <property type="project" value="UniProtKB-EC"/>
</dbReference>
<dbReference type="PRINTS" id="PR00747">
    <property type="entry name" value="GLYHDRLASE47"/>
</dbReference>
<keyword evidence="14" id="KW-0325">Glycoprotein</keyword>
<keyword evidence="8 19" id="KW-0106">Calcium</keyword>
<evidence type="ECO:0000256" key="8">
    <source>
        <dbReference type="ARBA" id="ARBA00022837"/>
    </source>
</evidence>
<feature type="transmembrane region" description="Helical" evidence="23">
    <location>
        <begin position="31"/>
        <end position="51"/>
    </location>
</feature>
<sequence>MTGILPTYQRFVNGVPVPSISRRSFRLREKYLIVSVLLTFGIVWLGALFYLPEFKSSNSVNDSVYNVYKSIQKAGPELLMPPPLAHNDVGDFPVVGIVRHGEEGDDPHVVEDRNRLRAKIDEDMGMKVLERPQYDVAPSVSSSRGPSKPPVDAIEEPAAGNNAASKNVSPAGPKAESSDKFVAVALAPGADPELRHKLETVKKMMLHAWNNYKLYAWGKNELKPMSKRAHLSSVFGAGELGATIVDGLDTLYLMGLNDEFREGRDWVADHLHINEIDSDLSVFETTIRFVGGLLSCYALTGDGMFKDKAVEVADALLPAFDTPTGLPYALINPSTKASRQYHWAGPNSILSELGTLHLEFTYLSDVTGRDIYRQKVNRIREVLNNIDKPGDLYPNFINPRTGQWGQRHMSLGALGDSFYEYLLKAWIASGGSDEQARIMFDTAMQAALDKMLRVSPSGLAYLAELKYGRIIEEKMDHLSCFAGGMFALASTTLDNSMSERYMDVAHKLTNTCHESYARSDTKLGPEAFRFSNAVEARAQKSNEKVYLLRPETFESYFIMWRLTKQQRYRDWGWEGVQALEKHCRVEGGYTGLVNVYHQNPQGDDVQQSFFLAETLKYLYLLFADDSFMPLDEWVFNTEAHPFPIKGKNPLYREKPKLPVPIEAAIDETNRI</sequence>
<protein>
    <recommendedName>
        <fullName evidence="21">alpha-1,2-Mannosidase</fullName>
        <ecNumber evidence="21">3.2.1.-</ecNumber>
    </recommendedName>
</protein>
<feature type="disulfide bond" evidence="20">
    <location>
        <begin position="480"/>
        <end position="512"/>
    </location>
</feature>
<dbReference type="AlphaFoldDB" id="A0AAD7YSH6"/>
<evidence type="ECO:0000256" key="18">
    <source>
        <dbReference type="PIRSR" id="PIRSR601382-1"/>
    </source>
</evidence>
<evidence type="ECO:0000256" key="7">
    <source>
        <dbReference type="ARBA" id="ARBA00022801"/>
    </source>
</evidence>
<evidence type="ECO:0000256" key="1">
    <source>
        <dbReference type="ARBA" id="ARBA00001913"/>
    </source>
</evidence>
<dbReference type="Proteomes" id="UP001231518">
    <property type="component" value="Chromosome 11"/>
</dbReference>
<evidence type="ECO:0000313" key="24">
    <source>
        <dbReference type="EMBL" id="KAJ8727422.1"/>
    </source>
</evidence>
<feature type="active site" evidence="18">
    <location>
        <position position="551"/>
    </location>
</feature>
<name>A0AAD7YSH6_MYTSE</name>
<evidence type="ECO:0000256" key="3">
    <source>
        <dbReference type="ARBA" id="ARBA00004922"/>
    </source>
</evidence>
<dbReference type="PANTHER" id="PTHR11742">
    <property type="entry name" value="MANNOSYL-OLIGOSACCHARIDE ALPHA-1,2-MANNOSIDASE-RELATED"/>
    <property type="match status" value="1"/>
</dbReference>
<dbReference type="GO" id="GO:0005509">
    <property type="term" value="F:calcium ion binding"/>
    <property type="evidence" value="ECO:0007669"/>
    <property type="project" value="InterPro"/>
</dbReference>
<keyword evidence="15 21" id="KW-0326">Glycosidase</keyword>
<evidence type="ECO:0000256" key="23">
    <source>
        <dbReference type="SAM" id="Phobius"/>
    </source>
</evidence>
<organism evidence="24 25">
    <name type="scientific">Mythimna separata</name>
    <name type="common">Oriental armyworm</name>
    <name type="synonym">Pseudaletia separata</name>
    <dbReference type="NCBI Taxonomy" id="271217"/>
    <lineage>
        <taxon>Eukaryota</taxon>
        <taxon>Metazoa</taxon>
        <taxon>Ecdysozoa</taxon>
        <taxon>Arthropoda</taxon>
        <taxon>Hexapoda</taxon>
        <taxon>Insecta</taxon>
        <taxon>Pterygota</taxon>
        <taxon>Neoptera</taxon>
        <taxon>Endopterygota</taxon>
        <taxon>Lepidoptera</taxon>
        <taxon>Glossata</taxon>
        <taxon>Ditrysia</taxon>
        <taxon>Noctuoidea</taxon>
        <taxon>Noctuidae</taxon>
        <taxon>Noctuinae</taxon>
        <taxon>Hadenini</taxon>
        <taxon>Mythimna</taxon>
    </lineage>
</organism>
<dbReference type="GO" id="GO:0000139">
    <property type="term" value="C:Golgi membrane"/>
    <property type="evidence" value="ECO:0007669"/>
    <property type="project" value="UniProtKB-SubCell"/>
</dbReference>
<keyword evidence="7 21" id="KW-0378">Hydrolase</keyword>
<evidence type="ECO:0000256" key="6">
    <source>
        <dbReference type="ARBA" id="ARBA00022723"/>
    </source>
</evidence>
<keyword evidence="12 23" id="KW-0472">Membrane</keyword>
<evidence type="ECO:0000256" key="20">
    <source>
        <dbReference type="PIRSR" id="PIRSR601382-3"/>
    </source>
</evidence>
<keyword evidence="6 19" id="KW-0479">Metal-binding</keyword>
<dbReference type="InterPro" id="IPR036026">
    <property type="entry name" value="Seven-hairpin_glycosidases"/>
</dbReference>
<evidence type="ECO:0000256" key="15">
    <source>
        <dbReference type="ARBA" id="ARBA00023295"/>
    </source>
</evidence>
<evidence type="ECO:0000256" key="11">
    <source>
        <dbReference type="ARBA" id="ARBA00023034"/>
    </source>
</evidence>
<feature type="region of interest" description="Disordered" evidence="22">
    <location>
        <begin position="135"/>
        <end position="175"/>
    </location>
</feature>
<comment type="similarity">
    <text evidence="4 21">Belongs to the glycosyl hydrolase 47 family.</text>
</comment>
<dbReference type="Pfam" id="PF01532">
    <property type="entry name" value="Glyco_hydro_47"/>
    <property type="match status" value="1"/>
</dbReference>
<evidence type="ECO:0000313" key="25">
    <source>
        <dbReference type="Proteomes" id="UP001231518"/>
    </source>
</evidence>
<comment type="cofactor">
    <cofactor evidence="1 19">
        <name>Ca(2+)</name>
        <dbReference type="ChEBI" id="CHEBI:29108"/>
    </cofactor>
</comment>
<evidence type="ECO:0000256" key="5">
    <source>
        <dbReference type="ARBA" id="ARBA00022692"/>
    </source>
</evidence>
<comment type="pathway">
    <text evidence="3">Protein modification; protein glycosylation.</text>
</comment>
<evidence type="ECO:0000256" key="14">
    <source>
        <dbReference type="ARBA" id="ARBA00023180"/>
    </source>
</evidence>
<comment type="catalytic activity">
    <reaction evidence="17">
        <text>N(4)-(alpha-D-Man-(1-&gt;2)-alpha-D-Man-(1-&gt;2)-alpha-D-Man-(1-&gt;3)-[alpha-D-Man-(1-&gt;2)-alpha-D-Man-(1-&gt;3)-[alpha-D-Man-(1-&gt;2)-alpha-D-Man-(1-&gt;6)]-alpha-D-Man-(1-&gt;6)]-beta-D-Man-(1-&gt;4)-beta-D-GlcNAc-(1-&gt;4)-beta-D-GlcNAc)-L-asparaginyl-[protein] (N-glucan mannose isomer 9A1,2,3B1,2,3) + 4 H2O = N(4)-(alpha-D-Man-(1-&gt;3)-[alpha-D-Man-(1-&gt;3)-[alpha-D-Man-(1-&gt;6)]-alpha-D-Man-(1-&gt;6)]-beta-D-Man-(1-&gt;4)-beta-D-GlcNAc-(1-&gt;4)-beta-D-GlcNAc)-L-asparaginyl-[protein] (N-glucan mannose isomer 5A1,2) + 4 beta-D-mannose</text>
        <dbReference type="Rhea" id="RHEA:56008"/>
        <dbReference type="Rhea" id="RHEA-COMP:14356"/>
        <dbReference type="Rhea" id="RHEA-COMP:14367"/>
        <dbReference type="ChEBI" id="CHEBI:15377"/>
        <dbReference type="ChEBI" id="CHEBI:28563"/>
        <dbReference type="ChEBI" id="CHEBI:59087"/>
        <dbReference type="ChEBI" id="CHEBI:139493"/>
        <dbReference type="EC" id="3.2.1.113"/>
    </reaction>
</comment>
<evidence type="ECO:0000256" key="13">
    <source>
        <dbReference type="ARBA" id="ARBA00023157"/>
    </source>
</evidence>
<feature type="active site" description="Proton donor" evidence="18">
    <location>
        <position position="526"/>
    </location>
</feature>